<proteinExistence type="predicted"/>
<reference evidence="1" key="1">
    <citation type="submission" date="2023-10" db="EMBL/GenBank/DDBJ databases">
        <title>Amphibacter perezi, gen. nov., sp. nov. a novel taxa of the family Comamonadaceae, class Betaproteobacteria isolated from the skin microbiota of Pelophylax perezi from different populations.</title>
        <authorList>
            <person name="Costa S."/>
            <person name="Proenca D.N."/>
            <person name="Lopes I."/>
            <person name="Morais P.V."/>
        </authorList>
    </citation>
    <scope>NUCLEOTIDE SEQUENCE</scope>
    <source>
        <strain evidence="1">SL12-8</strain>
    </source>
</reference>
<sequence length="258" mass="27046">MNETRVFLISGAASGLGLATAERALTEGHRVMLADIAAEAGQAQAERLAQQYGDRVAFHALDVTDASQAQAAVAATVARFGRLSHAVNCAGVAPAEKVVGKEGAHDLARFARTVNINLVGTFNVLRCAAEAMARNAPDAHGERGLIVNTASVAAFDGQVGQAAYAASKAGVAGLALPVARELARHAIRVMTIAPGIFMTPMVQGMPQNVQDALAASIPFPQRLGQAHEYADLVMHLCENRYLNAETIRLDGAVRMNAR</sequence>
<organism evidence="1 2">
    <name type="scientific">Amphibiibacter pelophylacis</name>
    <dbReference type="NCBI Taxonomy" id="1799477"/>
    <lineage>
        <taxon>Bacteria</taxon>
        <taxon>Pseudomonadati</taxon>
        <taxon>Pseudomonadota</taxon>
        <taxon>Betaproteobacteria</taxon>
        <taxon>Burkholderiales</taxon>
        <taxon>Sphaerotilaceae</taxon>
        <taxon>Amphibiibacter</taxon>
    </lineage>
</organism>
<keyword evidence="2" id="KW-1185">Reference proteome</keyword>
<accession>A0ACC6P0T5</accession>
<evidence type="ECO:0000313" key="1">
    <source>
        <dbReference type="EMBL" id="MEJ7137826.1"/>
    </source>
</evidence>
<dbReference type="EMBL" id="JAWDIE010000006">
    <property type="protein sequence ID" value="MEJ7137826.1"/>
    <property type="molecule type" value="Genomic_DNA"/>
</dbReference>
<gene>
    <name evidence="1" type="ORF">RV045_05180</name>
</gene>
<comment type="caution">
    <text evidence="1">The sequence shown here is derived from an EMBL/GenBank/DDBJ whole genome shotgun (WGS) entry which is preliminary data.</text>
</comment>
<name>A0ACC6P0T5_9BURK</name>
<evidence type="ECO:0000313" key="2">
    <source>
        <dbReference type="Proteomes" id="UP001364695"/>
    </source>
</evidence>
<dbReference type="Proteomes" id="UP001364695">
    <property type="component" value="Unassembled WGS sequence"/>
</dbReference>
<protein>
    <submittedName>
        <fullName evidence="1">SDR family NAD(P)-dependent oxidoreductase</fullName>
    </submittedName>
</protein>